<evidence type="ECO:0000256" key="1">
    <source>
        <dbReference type="ARBA" id="ARBA00008164"/>
    </source>
</evidence>
<dbReference type="PANTHER" id="PTHR10264">
    <property type="entry name" value="BAND 7 PROTEIN-RELATED"/>
    <property type="match status" value="1"/>
</dbReference>
<dbReference type="EMBL" id="AP025564">
    <property type="protein sequence ID" value="BDE96084.1"/>
    <property type="molecule type" value="Genomic_DNA"/>
</dbReference>
<dbReference type="SMART" id="SM00244">
    <property type="entry name" value="PHB"/>
    <property type="match status" value="1"/>
</dbReference>
<name>A0ABM7WIH5_9ACTN</name>
<evidence type="ECO:0000256" key="3">
    <source>
        <dbReference type="SAM" id="Phobius"/>
    </source>
</evidence>
<dbReference type="CDD" id="cd13775">
    <property type="entry name" value="SPFH_eoslipins_u3"/>
    <property type="match status" value="1"/>
</dbReference>
<protein>
    <submittedName>
        <fullName evidence="5">Membrane protein</fullName>
    </submittedName>
</protein>
<dbReference type="SUPFAM" id="SSF117892">
    <property type="entry name" value="Band 7/SPFH domain"/>
    <property type="match status" value="1"/>
</dbReference>
<dbReference type="Gene3D" id="3.30.479.30">
    <property type="entry name" value="Band 7 domain"/>
    <property type="match status" value="1"/>
</dbReference>
<dbReference type="InterPro" id="IPR043202">
    <property type="entry name" value="Band-7_stomatin-like"/>
</dbReference>
<dbReference type="PRINTS" id="PR00721">
    <property type="entry name" value="STOMATIN"/>
</dbReference>
<dbReference type="PANTHER" id="PTHR10264:SF19">
    <property type="entry name" value="AT06885P-RELATED"/>
    <property type="match status" value="1"/>
</dbReference>
<dbReference type="Pfam" id="PF01145">
    <property type="entry name" value="Band_7"/>
    <property type="match status" value="1"/>
</dbReference>
<feature type="compositionally biased region" description="Polar residues" evidence="2">
    <location>
        <begin position="1"/>
        <end position="17"/>
    </location>
</feature>
<accession>A0ABM7WIH5</accession>
<dbReference type="InterPro" id="IPR001972">
    <property type="entry name" value="Stomatin_HflK_fam"/>
</dbReference>
<evidence type="ECO:0000313" key="5">
    <source>
        <dbReference type="EMBL" id="BDE96084.1"/>
    </source>
</evidence>
<dbReference type="Proteomes" id="UP001320544">
    <property type="component" value="Chromosome"/>
</dbReference>
<keyword evidence="6" id="KW-1185">Reference proteome</keyword>
<comment type="similarity">
    <text evidence="1">Belongs to the band 7/mec-2 family.</text>
</comment>
<dbReference type="InterPro" id="IPR036013">
    <property type="entry name" value="Band_7/SPFH_dom_sf"/>
</dbReference>
<evidence type="ECO:0000256" key="2">
    <source>
        <dbReference type="SAM" id="MobiDB-lite"/>
    </source>
</evidence>
<evidence type="ECO:0000259" key="4">
    <source>
        <dbReference type="SMART" id="SM00244"/>
    </source>
</evidence>
<organism evidence="5 6">
    <name type="scientific">Raoultibacter timonensis</name>
    <dbReference type="NCBI Taxonomy" id="1907662"/>
    <lineage>
        <taxon>Bacteria</taxon>
        <taxon>Bacillati</taxon>
        <taxon>Actinomycetota</taxon>
        <taxon>Coriobacteriia</taxon>
        <taxon>Eggerthellales</taxon>
        <taxon>Eggerthellaceae</taxon>
        <taxon>Raoultibacter</taxon>
    </lineage>
</organism>
<sequence length="322" mass="34626">MKRTGTSKTDAGTSESPRATALADPPNAFVPPKATRSGATLFAVVQAAVVFIAVAAVAFFGFGALNLWVLVTALVIAVATSMTVHIAMEWERIAIFRFGAFNRVAGPGLIFMIPVIEQAACRIDMRTIATTFGAEKTLTSDLVPVDIDAVLFWMVWDAEKACVEVENYSAAVLYIAQTAMRDAIGRASVAEVALSRDQLDKELKEVIERETEPWGIAILSVKIRDIVIPEELQDVMSLEAQAEREKNARLVLASAEQDISEMISASSDVYENNDSALKIRTMHLLYESIKKSGGTVVTVPSSLSDGLGSSAQDVLKGLGGKE</sequence>
<feature type="transmembrane region" description="Helical" evidence="3">
    <location>
        <begin position="68"/>
        <end position="88"/>
    </location>
</feature>
<gene>
    <name evidence="5" type="ORF">CE91St30_14170</name>
</gene>
<feature type="region of interest" description="Disordered" evidence="2">
    <location>
        <begin position="1"/>
        <end position="26"/>
    </location>
</feature>
<dbReference type="InterPro" id="IPR001107">
    <property type="entry name" value="Band_7"/>
</dbReference>
<dbReference type="Gene3D" id="6.10.250.2090">
    <property type="match status" value="1"/>
</dbReference>
<keyword evidence="3" id="KW-0812">Transmembrane</keyword>
<feature type="transmembrane region" description="Helical" evidence="3">
    <location>
        <begin position="41"/>
        <end position="62"/>
    </location>
</feature>
<reference evidence="5 6" key="1">
    <citation type="submission" date="2022-01" db="EMBL/GenBank/DDBJ databases">
        <title>Novel bile acid biosynthetic pathways are enriched in the microbiome of centenarians.</title>
        <authorList>
            <person name="Sato Y."/>
            <person name="Atarashi K."/>
            <person name="Plichta R.D."/>
            <person name="Arai Y."/>
            <person name="Sasajima S."/>
            <person name="Kearney M.S."/>
            <person name="Suda W."/>
            <person name="Takeshita K."/>
            <person name="Sasaki T."/>
            <person name="Okamoto S."/>
            <person name="Skelly N.A."/>
            <person name="Okamura Y."/>
            <person name="Vlamakis H."/>
            <person name="Li Y."/>
            <person name="Tanoue T."/>
            <person name="Takei H."/>
            <person name="Nittono H."/>
            <person name="Narushima S."/>
            <person name="Irie J."/>
            <person name="Itoh H."/>
            <person name="Moriya K."/>
            <person name="Sugiura Y."/>
            <person name="Suematsu M."/>
            <person name="Moritoki N."/>
            <person name="Shibata S."/>
            <person name="Littman R.D."/>
            <person name="Fischbach A.M."/>
            <person name="Uwamino Y."/>
            <person name="Inoue T."/>
            <person name="Honda A."/>
            <person name="Hattori M."/>
            <person name="Murai T."/>
            <person name="Xavier J.R."/>
            <person name="Hirose N."/>
            <person name="Honda K."/>
        </authorList>
    </citation>
    <scope>NUCLEOTIDE SEQUENCE [LARGE SCALE GENOMIC DNA]</scope>
    <source>
        <strain evidence="5 6">CE91-St30</strain>
    </source>
</reference>
<dbReference type="RefSeq" id="WP_244412349.1">
    <property type="nucleotide sequence ID" value="NZ_AP025564.1"/>
</dbReference>
<proteinExistence type="inferred from homology"/>
<feature type="domain" description="Band 7" evidence="4">
    <location>
        <begin position="82"/>
        <end position="240"/>
    </location>
</feature>
<keyword evidence="3" id="KW-0472">Membrane</keyword>
<evidence type="ECO:0000313" key="6">
    <source>
        <dbReference type="Proteomes" id="UP001320544"/>
    </source>
</evidence>
<keyword evidence="3" id="KW-1133">Transmembrane helix</keyword>